<dbReference type="CDD" id="cd15039">
    <property type="entry name" value="7tmB3_Methuselah-like"/>
    <property type="match status" value="1"/>
</dbReference>
<evidence type="ECO:0000256" key="8">
    <source>
        <dbReference type="ARBA" id="ARBA00023170"/>
    </source>
</evidence>
<dbReference type="InterPro" id="IPR017452">
    <property type="entry name" value="GPCR_Rhodpsn_7TM"/>
</dbReference>
<dbReference type="GeneID" id="126889954"/>
<dbReference type="InterPro" id="IPR051384">
    <property type="entry name" value="Mth_GPCR"/>
</dbReference>
<keyword evidence="6" id="KW-0297">G-protein coupled receptor</keyword>
<dbReference type="PROSITE" id="PS50262">
    <property type="entry name" value="G_PROTEIN_RECEP_F1_2"/>
    <property type="match status" value="1"/>
</dbReference>
<evidence type="ECO:0000256" key="3">
    <source>
        <dbReference type="ARBA" id="ARBA00022692"/>
    </source>
</evidence>
<keyword evidence="5 10" id="KW-1133">Transmembrane helix</keyword>
<feature type="transmembrane region" description="Helical" evidence="10">
    <location>
        <begin position="405"/>
        <end position="426"/>
    </location>
</feature>
<evidence type="ECO:0000256" key="2">
    <source>
        <dbReference type="ARBA" id="ARBA00008979"/>
    </source>
</evidence>
<name>A0ABM5KWV7_DIAVI</name>
<evidence type="ECO:0000256" key="1">
    <source>
        <dbReference type="ARBA" id="ARBA00004127"/>
    </source>
</evidence>
<dbReference type="Pfam" id="PF00002">
    <property type="entry name" value="7tm_2"/>
    <property type="match status" value="1"/>
</dbReference>
<dbReference type="Gene3D" id="1.20.1070.10">
    <property type="entry name" value="Rhodopsin 7-helix transmembrane proteins"/>
    <property type="match status" value="1"/>
</dbReference>
<feature type="transmembrane region" description="Helical" evidence="10">
    <location>
        <begin position="432"/>
        <end position="454"/>
    </location>
</feature>
<dbReference type="Proteomes" id="UP001652700">
    <property type="component" value="Unplaced"/>
</dbReference>
<dbReference type="InterPro" id="IPR017981">
    <property type="entry name" value="GPCR_2-like_7TM"/>
</dbReference>
<evidence type="ECO:0000259" key="12">
    <source>
        <dbReference type="PROSITE" id="PS50262"/>
    </source>
</evidence>
<dbReference type="RefSeq" id="XP_050514672.1">
    <property type="nucleotide sequence ID" value="XM_050658715.1"/>
</dbReference>
<dbReference type="Gene3D" id="2.170.180.11">
    <property type="entry name" value="Methuselah ectodomain, domain 2"/>
    <property type="match status" value="1"/>
</dbReference>
<accession>A0ABM5KWV7</accession>
<dbReference type="InterPro" id="IPR000832">
    <property type="entry name" value="GPCR_2_secretin-like"/>
</dbReference>
<feature type="domain" description="G-protein coupled receptors family 1 profile" evidence="12">
    <location>
        <begin position="222"/>
        <end position="452"/>
    </location>
</feature>
<keyword evidence="3 10" id="KW-0812">Transmembrane</keyword>
<evidence type="ECO:0000256" key="5">
    <source>
        <dbReference type="ARBA" id="ARBA00022989"/>
    </source>
</evidence>
<reference evidence="13" key="1">
    <citation type="submission" date="2025-05" db="UniProtKB">
        <authorList>
            <consortium name="EnsemblMetazoa"/>
        </authorList>
    </citation>
    <scope>IDENTIFICATION</scope>
</reference>
<comment type="similarity">
    <text evidence="2">Belongs to the G-protein coupled receptor 2 family. Mth subfamily.</text>
</comment>
<organism evidence="13 14">
    <name type="scientific">Diabrotica virgifera virgifera</name>
    <name type="common">western corn rootworm</name>
    <dbReference type="NCBI Taxonomy" id="50390"/>
    <lineage>
        <taxon>Eukaryota</taxon>
        <taxon>Metazoa</taxon>
        <taxon>Ecdysozoa</taxon>
        <taxon>Arthropoda</taxon>
        <taxon>Hexapoda</taxon>
        <taxon>Insecta</taxon>
        <taxon>Pterygota</taxon>
        <taxon>Neoptera</taxon>
        <taxon>Endopterygota</taxon>
        <taxon>Coleoptera</taxon>
        <taxon>Polyphaga</taxon>
        <taxon>Cucujiformia</taxon>
        <taxon>Chrysomeloidea</taxon>
        <taxon>Chrysomelidae</taxon>
        <taxon>Galerucinae</taxon>
        <taxon>Diabroticina</taxon>
        <taxon>Diabroticites</taxon>
        <taxon>Diabrotica</taxon>
    </lineage>
</organism>
<dbReference type="InterPro" id="IPR036272">
    <property type="entry name" value="Methuselah_N_sf"/>
</dbReference>
<evidence type="ECO:0000256" key="6">
    <source>
        <dbReference type="ARBA" id="ARBA00023040"/>
    </source>
</evidence>
<dbReference type="PANTHER" id="PTHR47154">
    <property type="entry name" value="G-PROTEIN COUPLED RECEPTOR MTH-RELATED"/>
    <property type="match status" value="1"/>
</dbReference>
<keyword evidence="9" id="KW-0807">Transducer</keyword>
<evidence type="ECO:0000256" key="9">
    <source>
        <dbReference type="ARBA" id="ARBA00023224"/>
    </source>
</evidence>
<dbReference type="SUPFAM" id="SSF63877">
    <property type="entry name" value="Methuselah ectodomain"/>
    <property type="match status" value="1"/>
</dbReference>
<feature type="transmembrane region" description="Helical" evidence="10">
    <location>
        <begin position="255"/>
        <end position="278"/>
    </location>
</feature>
<evidence type="ECO:0000256" key="4">
    <source>
        <dbReference type="ARBA" id="ARBA00022729"/>
    </source>
</evidence>
<feature type="transmembrane region" description="Helical" evidence="10">
    <location>
        <begin position="225"/>
        <end position="243"/>
    </location>
</feature>
<dbReference type="PROSITE" id="PS50261">
    <property type="entry name" value="G_PROTEIN_RECEP_F2_4"/>
    <property type="match status" value="1"/>
</dbReference>
<keyword evidence="7 10" id="KW-0472">Membrane</keyword>
<evidence type="ECO:0000256" key="10">
    <source>
        <dbReference type="SAM" id="Phobius"/>
    </source>
</evidence>
<proteinExistence type="inferred from homology"/>
<dbReference type="EnsemblMetazoa" id="XM_050658715.1">
    <property type="protein sequence ID" value="XP_050514672.1"/>
    <property type="gene ID" value="LOC126889954"/>
</dbReference>
<dbReference type="InterPro" id="IPR010596">
    <property type="entry name" value="Methuselah_N_dom"/>
</dbReference>
<comment type="subcellular location">
    <subcellularLocation>
        <location evidence="1">Endomembrane system</location>
        <topology evidence="1">Multi-pass membrane protein</topology>
    </subcellularLocation>
</comment>
<dbReference type="Pfam" id="PF06652">
    <property type="entry name" value="Methuselah_N"/>
    <property type="match status" value="1"/>
</dbReference>
<dbReference type="SUPFAM" id="SSF81321">
    <property type="entry name" value="Family A G protein-coupled receptor-like"/>
    <property type="match status" value="1"/>
</dbReference>
<sequence>MYQRISFGFIVICSVSSFENHPCSKSLSIDITTGTRSGNKYIFENMTFEKNQYFMEGGIIWGCICQVRNCIRRCCSENSELNYPALGCVKKDLKPLFKFYNNSEVYLTSDSSDYFVVSGHPCVSNDQIFSHEIDDYFIQKNGSLYSSVSNTSHSIYTYCLVHKLGLVCLNTSESNTQSNVESKYVTYIRIIQSVGMIISMPFLLLTFLVYLLLPERNLHRRALMSYVFTLLAAYITLVTIQLYSGQFPDTTCHVLGYLIIFFFLVSFFWMNVMCVDMWLAFSGMRTFLSKKTAERKRFIIYCIYAWGMPIVHVLIVFLINHYGSTDTSWNPQIGVKRCFLGEGMPTFYYFYLPMAILIGINITLFVLTTVRIQKIKKETSMLKQTDSRRHTYEDDKQKFNLYLKLMFAMGVNWITELVSWAVDYAFSETPAYVWYITDFTNAMYGVLIFLIFVFKKKIWRSLKKKYYICIGKPHLAHSMTTSSARGTRTSNYSTTDTTAVSTDYRLSDMKNGKIPEESALNRT</sequence>
<feature type="transmembrane region" description="Helical" evidence="10">
    <location>
        <begin position="348"/>
        <end position="367"/>
    </location>
</feature>
<feature type="transmembrane region" description="Helical" evidence="10">
    <location>
        <begin position="190"/>
        <end position="213"/>
    </location>
</feature>
<dbReference type="PANTHER" id="PTHR47154:SF2">
    <property type="entry name" value="G-PROTEIN COUPLED RECEPTOR MTH-RELATED"/>
    <property type="match status" value="1"/>
</dbReference>
<evidence type="ECO:0000256" key="7">
    <source>
        <dbReference type="ARBA" id="ARBA00023136"/>
    </source>
</evidence>
<keyword evidence="14" id="KW-1185">Reference proteome</keyword>
<keyword evidence="8" id="KW-0675">Receptor</keyword>
<feature type="domain" description="G-protein coupled receptors family 2 profile 2" evidence="11">
    <location>
        <begin position="188"/>
        <end position="456"/>
    </location>
</feature>
<keyword evidence="4" id="KW-0732">Signal</keyword>
<feature type="transmembrane region" description="Helical" evidence="10">
    <location>
        <begin position="298"/>
        <end position="319"/>
    </location>
</feature>
<evidence type="ECO:0000313" key="14">
    <source>
        <dbReference type="Proteomes" id="UP001652700"/>
    </source>
</evidence>
<dbReference type="InterPro" id="IPR023311">
    <property type="entry name" value="Methusela_ecto_dom_2"/>
</dbReference>
<evidence type="ECO:0008006" key="15">
    <source>
        <dbReference type="Google" id="ProtNLM"/>
    </source>
</evidence>
<evidence type="ECO:0000259" key="11">
    <source>
        <dbReference type="PROSITE" id="PS50261"/>
    </source>
</evidence>
<protein>
    <recommendedName>
        <fullName evidence="15">G-protein coupled receptor Mth2-like</fullName>
    </recommendedName>
</protein>
<evidence type="ECO:0000313" key="13">
    <source>
        <dbReference type="EnsemblMetazoa" id="XP_050514672.1"/>
    </source>
</evidence>